<organism evidence="5 6">
    <name type="scientific">Sphagnum jensenii</name>
    <dbReference type="NCBI Taxonomy" id="128206"/>
    <lineage>
        <taxon>Eukaryota</taxon>
        <taxon>Viridiplantae</taxon>
        <taxon>Streptophyta</taxon>
        <taxon>Embryophyta</taxon>
        <taxon>Bryophyta</taxon>
        <taxon>Sphagnophytina</taxon>
        <taxon>Sphagnopsida</taxon>
        <taxon>Sphagnales</taxon>
        <taxon>Sphagnaceae</taxon>
        <taxon>Sphagnum</taxon>
    </lineage>
</organism>
<dbReference type="PANTHER" id="PTHR31234">
    <property type="entry name" value="LATE EMBRYOGENESIS ABUNDANT (LEA) HYDROXYPROLINE-RICH GLYCOPROTEIN FAMILY"/>
    <property type="match status" value="1"/>
</dbReference>
<protein>
    <recommendedName>
        <fullName evidence="7">Late embryogenesis abundant protein LEA-2 subgroup domain-containing protein</fullName>
    </recommendedName>
</protein>
<feature type="region of interest" description="Disordered" evidence="3">
    <location>
        <begin position="1"/>
        <end position="89"/>
    </location>
</feature>
<evidence type="ECO:0000256" key="1">
    <source>
        <dbReference type="ARBA" id="ARBA00004370"/>
    </source>
</evidence>
<evidence type="ECO:0000256" key="2">
    <source>
        <dbReference type="ARBA" id="ARBA00023136"/>
    </source>
</evidence>
<evidence type="ECO:0000256" key="3">
    <source>
        <dbReference type="SAM" id="MobiDB-lite"/>
    </source>
</evidence>
<dbReference type="EMBL" id="OZ023716">
    <property type="protein sequence ID" value="CAK9865910.1"/>
    <property type="molecule type" value="Genomic_DNA"/>
</dbReference>
<keyword evidence="6" id="KW-1185">Reference proteome</keyword>
<feature type="transmembrane region" description="Helical" evidence="4">
    <location>
        <begin position="140"/>
        <end position="163"/>
    </location>
</feature>
<evidence type="ECO:0008006" key="7">
    <source>
        <dbReference type="Google" id="ProtNLM"/>
    </source>
</evidence>
<sequence length="332" mass="36079">MSRYGRMRASFDTESSLVPSPPLSPSRHGHPVYFVQSPSRESTTHDIDSLSQSFSRATPRESPMASPMHKHFKNGSSGSTSFNMGTAPKPGSRRVLPHAGAGGAGAAHKKGGYNRAWAPGTILEEEVPEEETKKSLSRCCIFLIAVLFSVAVFFIGALVFWLVTMPHKPKVTVQRIAFQYFNLQDGIDNGGVPTKTVSLNATLDLQLYNPSSTFGYHVEPSEVNLMYLDLPLGTGQIGLNFLQKQVATKYQVELSASTEYLYGAGPSFTTLYQATGTTGVPLQVIGSVQSHAYVVGKMIKSDFSSGFTCNFNFSPNGTAHWKVQQLACNYTS</sequence>
<name>A0ABP1ATK4_9BRYO</name>
<dbReference type="PANTHER" id="PTHR31234:SF2">
    <property type="entry name" value="OS05G0199100 PROTEIN"/>
    <property type="match status" value="1"/>
</dbReference>
<keyword evidence="4" id="KW-1133">Transmembrane helix</keyword>
<dbReference type="Proteomes" id="UP001497522">
    <property type="component" value="Chromosome 15"/>
</dbReference>
<reference evidence="5" key="1">
    <citation type="submission" date="2024-03" db="EMBL/GenBank/DDBJ databases">
        <authorList>
            <consortium name="ELIXIR-Norway"/>
            <consortium name="Elixir Norway"/>
        </authorList>
    </citation>
    <scope>NUCLEOTIDE SEQUENCE</scope>
</reference>
<evidence type="ECO:0000313" key="5">
    <source>
        <dbReference type="EMBL" id="CAK9865910.1"/>
    </source>
</evidence>
<keyword evidence="4" id="KW-0812">Transmembrane</keyword>
<evidence type="ECO:0000313" key="6">
    <source>
        <dbReference type="Proteomes" id="UP001497522"/>
    </source>
</evidence>
<comment type="subcellular location">
    <subcellularLocation>
        <location evidence="1">Membrane</location>
    </subcellularLocation>
</comment>
<evidence type="ECO:0000256" key="4">
    <source>
        <dbReference type="SAM" id="Phobius"/>
    </source>
</evidence>
<gene>
    <name evidence="5" type="ORF">CSSPJE1EN2_LOCUS8905</name>
</gene>
<accession>A0ABP1ATK4</accession>
<feature type="compositionally biased region" description="Polar residues" evidence="3">
    <location>
        <begin position="74"/>
        <end position="84"/>
    </location>
</feature>
<keyword evidence="2 4" id="KW-0472">Membrane</keyword>
<dbReference type="InterPro" id="IPR044839">
    <property type="entry name" value="NDR1-like"/>
</dbReference>
<proteinExistence type="predicted"/>